<dbReference type="InterPro" id="IPR000160">
    <property type="entry name" value="GGDEF_dom"/>
</dbReference>
<dbReference type="CDD" id="cd06225">
    <property type="entry name" value="HAMP"/>
    <property type="match status" value="1"/>
</dbReference>
<dbReference type="SUPFAM" id="SSF55073">
    <property type="entry name" value="Nucleotide cyclase"/>
    <property type="match status" value="1"/>
</dbReference>
<dbReference type="InterPro" id="IPR029787">
    <property type="entry name" value="Nucleotide_cyclase"/>
</dbReference>
<evidence type="ECO:0000259" key="4">
    <source>
        <dbReference type="PROSITE" id="PS50887"/>
    </source>
</evidence>
<feature type="domain" description="EAL" evidence="2">
    <location>
        <begin position="438"/>
        <end position="691"/>
    </location>
</feature>
<dbReference type="OrthoDB" id="9814202at2"/>
<dbReference type="PANTHER" id="PTHR44757:SF2">
    <property type="entry name" value="BIOFILM ARCHITECTURE MAINTENANCE PROTEIN MBAA"/>
    <property type="match status" value="1"/>
</dbReference>
<dbReference type="Gene3D" id="3.20.20.450">
    <property type="entry name" value="EAL domain"/>
    <property type="match status" value="1"/>
</dbReference>
<keyword evidence="1" id="KW-1133">Transmembrane helix</keyword>
<dbReference type="CDD" id="cd01949">
    <property type="entry name" value="GGDEF"/>
    <property type="match status" value="1"/>
</dbReference>
<feature type="transmembrane region" description="Helical" evidence="1">
    <location>
        <begin position="12"/>
        <end position="32"/>
    </location>
</feature>
<dbReference type="PROSITE" id="PS50885">
    <property type="entry name" value="HAMP"/>
    <property type="match status" value="1"/>
</dbReference>
<reference evidence="5 6" key="1">
    <citation type="submission" date="2018-08" db="EMBL/GenBank/DDBJ databases">
        <title>Thalassotalea euphylliae genome.</title>
        <authorList>
            <person name="Summers S."/>
            <person name="Rice S.A."/>
            <person name="Freckelton M.L."/>
            <person name="Nedved B.T."/>
            <person name="Hadfield M.G."/>
        </authorList>
    </citation>
    <scope>NUCLEOTIDE SEQUENCE [LARGE SCALE GENOMIC DNA]</scope>
    <source>
        <strain evidence="5 6">H1</strain>
    </source>
</reference>
<dbReference type="SMART" id="SM00052">
    <property type="entry name" value="EAL"/>
    <property type="match status" value="1"/>
</dbReference>
<dbReference type="InterPro" id="IPR043128">
    <property type="entry name" value="Rev_trsase/Diguanyl_cyclase"/>
</dbReference>
<dbReference type="CDD" id="cd01948">
    <property type="entry name" value="EAL"/>
    <property type="match status" value="1"/>
</dbReference>
<name>A0A3E0TM55_9GAMM</name>
<dbReference type="AlphaFoldDB" id="A0A3E0TM55"/>
<feature type="transmembrane region" description="Helical" evidence="1">
    <location>
        <begin position="169"/>
        <end position="191"/>
    </location>
</feature>
<dbReference type="SMART" id="SM00304">
    <property type="entry name" value="HAMP"/>
    <property type="match status" value="1"/>
</dbReference>
<dbReference type="EMBL" id="QUOU01000001">
    <property type="protein sequence ID" value="REL25473.1"/>
    <property type="molecule type" value="Genomic_DNA"/>
</dbReference>
<dbReference type="SMART" id="SM00267">
    <property type="entry name" value="GGDEF"/>
    <property type="match status" value="1"/>
</dbReference>
<evidence type="ECO:0000313" key="6">
    <source>
        <dbReference type="Proteomes" id="UP000256478"/>
    </source>
</evidence>
<proteinExistence type="predicted"/>
<keyword evidence="1" id="KW-0472">Membrane</keyword>
<dbReference type="PROSITE" id="PS50887">
    <property type="entry name" value="GGDEF"/>
    <property type="match status" value="1"/>
</dbReference>
<dbReference type="Proteomes" id="UP000256478">
    <property type="component" value="Unassembled WGS sequence"/>
</dbReference>
<organism evidence="5 6">
    <name type="scientific">Thalassotalea euphylliae</name>
    <dbReference type="NCBI Taxonomy" id="1655234"/>
    <lineage>
        <taxon>Bacteria</taxon>
        <taxon>Pseudomonadati</taxon>
        <taxon>Pseudomonadota</taxon>
        <taxon>Gammaproteobacteria</taxon>
        <taxon>Alteromonadales</taxon>
        <taxon>Colwelliaceae</taxon>
        <taxon>Thalassotalea</taxon>
    </lineage>
</organism>
<dbReference type="PANTHER" id="PTHR44757">
    <property type="entry name" value="DIGUANYLATE CYCLASE DGCP"/>
    <property type="match status" value="1"/>
</dbReference>
<dbReference type="SUPFAM" id="SSF141868">
    <property type="entry name" value="EAL domain-like"/>
    <property type="match status" value="1"/>
</dbReference>
<dbReference type="Gene3D" id="3.30.70.270">
    <property type="match status" value="1"/>
</dbReference>
<evidence type="ECO:0000259" key="2">
    <source>
        <dbReference type="PROSITE" id="PS50883"/>
    </source>
</evidence>
<gene>
    <name evidence="5" type="ORF">DXX93_02180</name>
</gene>
<dbReference type="InterPro" id="IPR001633">
    <property type="entry name" value="EAL_dom"/>
</dbReference>
<comment type="caution">
    <text evidence="5">The sequence shown here is derived from an EMBL/GenBank/DDBJ whole genome shotgun (WGS) entry which is preliminary data.</text>
</comment>
<evidence type="ECO:0000313" key="5">
    <source>
        <dbReference type="EMBL" id="REL25473.1"/>
    </source>
</evidence>
<dbReference type="Pfam" id="PF00563">
    <property type="entry name" value="EAL"/>
    <property type="match status" value="1"/>
</dbReference>
<protein>
    <submittedName>
        <fullName evidence="5">EAL domain-containing protein</fullName>
    </submittedName>
</protein>
<accession>A0A3E0TM55</accession>
<dbReference type="InterPro" id="IPR003660">
    <property type="entry name" value="HAMP_dom"/>
</dbReference>
<feature type="domain" description="GGDEF" evidence="4">
    <location>
        <begin position="296"/>
        <end position="429"/>
    </location>
</feature>
<evidence type="ECO:0000259" key="3">
    <source>
        <dbReference type="PROSITE" id="PS50885"/>
    </source>
</evidence>
<dbReference type="GO" id="GO:0007165">
    <property type="term" value="P:signal transduction"/>
    <property type="evidence" value="ECO:0007669"/>
    <property type="project" value="InterPro"/>
</dbReference>
<dbReference type="GO" id="GO:0016020">
    <property type="term" value="C:membrane"/>
    <property type="evidence" value="ECO:0007669"/>
    <property type="project" value="InterPro"/>
</dbReference>
<dbReference type="InterPro" id="IPR035919">
    <property type="entry name" value="EAL_sf"/>
</dbReference>
<evidence type="ECO:0000256" key="1">
    <source>
        <dbReference type="SAM" id="Phobius"/>
    </source>
</evidence>
<keyword evidence="1" id="KW-0812">Transmembrane</keyword>
<dbReference type="NCBIfam" id="TIGR00254">
    <property type="entry name" value="GGDEF"/>
    <property type="match status" value="1"/>
</dbReference>
<dbReference type="Gene3D" id="6.10.340.10">
    <property type="match status" value="1"/>
</dbReference>
<dbReference type="InterPro" id="IPR052155">
    <property type="entry name" value="Biofilm_reg_signaling"/>
</dbReference>
<feature type="domain" description="HAMP" evidence="3">
    <location>
        <begin position="193"/>
        <end position="246"/>
    </location>
</feature>
<sequence>MFNSLRTSITGTAVLAIFIVSTCVLYFSILAYKSLYADSAIKHLDALSENLASDLIPNLVDESDLFAVSSQLLRLEQYTEIKFAGVYDKEYQLLQPYFGDANKASSAGSDEPSFSLERAQQLLNFPFGTGKLGDNVYAIKQIGDKRLPLGYLIVVSDLSGPLKQSQNQLLLSIFPFALIISILVIVVLLIIQNSLLEPLLALRRFAQEVKASGDYSQSARISGKSEVSDLTVSINELMGTISDELKKNRRQTKLLEQQQMQMEHLANFDALTGLPNRQFIIETIKIELKKAKRENRNPSLLFFDLDGFKAVNDTFGHDIGDKLLIAVANDVKHYIREGDTLSRLGGDEFLVLLHGDPEPVIVSAIAQRIIAGLDKTFDIEQWKVSISASIGIAYASDANYQPLDWVSCADLAMYRSKSEGKSQFTHFNADMVSANLKRINVANAIVPALKNNEFQLHYQKKVDVNQQVMGFEALIRWQSEELGAISPAEFVPIAEQSGKIQAITQWVVQQACRDLPQLLRNYGQDIRVAINLSAIDLKDSKLSDDISRMFRIYRINPKNIEFEITESAYLTHFDTANSFFKQMRELGCKIALDDFGTGYSSLGYLTQIKIDTLKIDKKFVDEVGIYKRSSVITKTIIEMAKQLGLTLCAEGVETQQQADFLRDNGCHYMQGYLFGKPERLASLGAASKADKLEGTITDQ</sequence>
<dbReference type="RefSeq" id="WP_116006604.1">
    <property type="nucleotide sequence ID" value="NZ_QUOU01000001.1"/>
</dbReference>
<dbReference type="PROSITE" id="PS50883">
    <property type="entry name" value="EAL"/>
    <property type="match status" value="1"/>
</dbReference>
<dbReference type="Pfam" id="PF00990">
    <property type="entry name" value="GGDEF"/>
    <property type="match status" value="1"/>
</dbReference>